<evidence type="ECO:0000256" key="6">
    <source>
        <dbReference type="ARBA" id="ARBA00022842"/>
    </source>
</evidence>
<evidence type="ECO:0000313" key="8">
    <source>
        <dbReference type="Proteomes" id="UP000521872"/>
    </source>
</evidence>
<evidence type="ECO:0000256" key="3">
    <source>
        <dbReference type="ARBA" id="ARBA00011245"/>
    </source>
</evidence>
<evidence type="ECO:0000256" key="1">
    <source>
        <dbReference type="ARBA" id="ARBA00001946"/>
    </source>
</evidence>
<evidence type="ECO:0000256" key="5">
    <source>
        <dbReference type="ARBA" id="ARBA00022801"/>
    </source>
</evidence>
<keyword evidence="8" id="KW-1185">Reference proteome</keyword>
<reference evidence="7 8" key="1">
    <citation type="submission" date="2019-12" db="EMBL/GenBank/DDBJ databases">
        <authorList>
            <person name="Floudas D."/>
            <person name="Bentzer J."/>
            <person name="Ahren D."/>
            <person name="Johansson T."/>
            <person name="Persson P."/>
            <person name="Tunlid A."/>
        </authorList>
    </citation>
    <scope>NUCLEOTIDE SEQUENCE [LARGE SCALE GENOMIC DNA]</scope>
    <source>
        <strain evidence="7 8">CBS 102.39</strain>
    </source>
</reference>
<sequence length="224" mass="25522">MPSLLIHDTMQDIPPGIPNNENLEYFASGGDDKSWLSFDKIKQYTNAFIVQDGKVLLGYKKRGFGQGKYNGFGGKVDAGESSLQAAIRELQVPRFTSHILNKLHLTFRLQQEEAGIIAPLEHAGSLLFISQGSEWAFQIEIYRAETFEGTITESDEMRPEWFSINALPGKEEELLPIPFSKMWDTDEIWLPLLFEKKGFVGRADFTQDGEIFKPYKWWYGSLTS</sequence>
<name>A0A8H4QUD0_9AGAR</name>
<dbReference type="CDD" id="cd03427">
    <property type="entry name" value="NUDIX_MTH1_Nudt1"/>
    <property type="match status" value="1"/>
</dbReference>
<evidence type="ECO:0000256" key="4">
    <source>
        <dbReference type="ARBA" id="ARBA00022723"/>
    </source>
</evidence>
<dbReference type="InterPro" id="IPR015797">
    <property type="entry name" value="NUDIX_hydrolase-like_dom_sf"/>
</dbReference>
<gene>
    <name evidence="7" type="ORF">D9613_008716</name>
</gene>
<comment type="cofactor">
    <cofactor evidence="1">
        <name>Mg(2+)</name>
        <dbReference type="ChEBI" id="CHEBI:18420"/>
    </cofactor>
</comment>
<keyword evidence="5" id="KW-0378">Hydrolase</keyword>
<dbReference type="EMBL" id="JAACJL010000031">
    <property type="protein sequence ID" value="KAF4616537.1"/>
    <property type="molecule type" value="Genomic_DNA"/>
</dbReference>
<dbReference type="GO" id="GO:0005737">
    <property type="term" value="C:cytoplasm"/>
    <property type="evidence" value="ECO:0007669"/>
    <property type="project" value="TreeGrafter"/>
</dbReference>
<dbReference type="GO" id="GO:0042262">
    <property type="term" value="P:DNA protection"/>
    <property type="evidence" value="ECO:0007669"/>
    <property type="project" value="InterPro"/>
</dbReference>
<dbReference type="InterPro" id="IPR003563">
    <property type="entry name" value="8ODP"/>
</dbReference>
<dbReference type="PANTHER" id="PTHR43758">
    <property type="entry name" value="7,8-DIHYDRO-8-OXOGUANINE TRIPHOSPHATASE"/>
    <property type="match status" value="1"/>
</dbReference>
<dbReference type="Proteomes" id="UP000521872">
    <property type="component" value="Unassembled WGS sequence"/>
</dbReference>
<accession>A0A8H4QUD0</accession>
<dbReference type="PRINTS" id="PR01403">
    <property type="entry name" value="8OXTPHPHTASE"/>
</dbReference>
<dbReference type="GO" id="GO:0008828">
    <property type="term" value="F:dATP diphosphatase activity"/>
    <property type="evidence" value="ECO:0007669"/>
    <property type="project" value="UniProtKB-EC"/>
</dbReference>
<comment type="subunit">
    <text evidence="3">Monomer.</text>
</comment>
<evidence type="ECO:0008006" key="9">
    <source>
        <dbReference type="Google" id="ProtNLM"/>
    </source>
</evidence>
<dbReference type="SUPFAM" id="SSF55811">
    <property type="entry name" value="Nudix"/>
    <property type="match status" value="1"/>
</dbReference>
<dbReference type="GO" id="GO:0008413">
    <property type="term" value="F:8-oxo-7,8-dihydroguanosine triphosphate pyrophosphatase activity"/>
    <property type="evidence" value="ECO:0007669"/>
    <property type="project" value="InterPro"/>
</dbReference>
<organism evidence="7 8">
    <name type="scientific">Agrocybe pediades</name>
    <dbReference type="NCBI Taxonomy" id="84607"/>
    <lineage>
        <taxon>Eukaryota</taxon>
        <taxon>Fungi</taxon>
        <taxon>Dikarya</taxon>
        <taxon>Basidiomycota</taxon>
        <taxon>Agaricomycotina</taxon>
        <taxon>Agaricomycetes</taxon>
        <taxon>Agaricomycetidae</taxon>
        <taxon>Agaricales</taxon>
        <taxon>Agaricineae</taxon>
        <taxon>Strophariaceae</taxon>
        <taxon>Agrocybe</taxon>
    </lineage>
</organism>
<comment type="caution">
    <text evidence="7">The sequence shown here is derived from an EMBL/GenBank/DDBJ whole genome shotgun (WGS) entry which is preliminary data.</text>
</comment>
<dbReference type="PANTHER" id="PTHR43758:SF2">
    <property type="entry name" value="OXIDIZED PURINE NUCLEOSIDE TRIPHOSPHATE HYDROLASE"/>
    <property type="match status" value="1"/>
</dbReference>
<keyword evidence="6" id="KW-0460">Magnesium</keyword>
<evidence type="ECO:0000313" key="7">
    <source>
        <dbReference type="EMBL" id="KAF4616537.1"/>
    </source>
</evidence>
<proteinExistence type="inferred from homology"/>
<dbReference type="AlphaFoldDB" id="A0A8H4QUD0"/>
<dbReference type="Gene3D" id="3.90.79.10">
    <property type="entry name" value="Nucleoside Triphosphate Pyrophosphohydrolase"/>
    <property type="match status" value="2"/>
</dbReference>
<keyword evidence="4" id="KW-0479">Metal-binding</keyword>
<comment type="similarity">
    <text evidence="2">Belongs to the Nudix hydrolase family.</text>
</comment>
<evidence type="ECO:0000256" key="2">
    <source>
        <dbReference type="ARBA" id="ARBA00005582"/>
    </source>
</evidence>
<dbReference type="GO" id="GO:0046872">
    <property type="term" value="F:metal ion binding"/>
    <property type="evidence" value="ECO:0007669"/>
    <property type="project" value="UniProtKB-KW"/>
</dbReference>
<protein>
    <recommendedName>
        <fullName evidence="9">NUDIX hydrolase</fullName>
    </recommendedName>
</protein>